<comment type="similarity">
    <text evidence="2">Belongs to the MYBBP1A family.</text>
</comment>
<evidence type="ECO:0000256" key="4">
    <source>
        <dbReference type="SAM" id="MobiDB-lite"/>
    </source>
</evidence>
<proteinExistence type="inferred from homology"/>
<evidence type="ECO:0008006" key="7">
    <source>
        <dbReference type="Google" id="ProtNLM"/>
    </source>
</evidence>
<dbReference type="EMBL" id="ML977556">
    <property type="protein sequence ID" value="KAF2007783.1"/>
    <property type="molecule type" value="Genomic_DNA"/>
</dbReference>
<dbReference type="SUPFAM" id="SSF48371">
    <property type="entry name" value="ARM repeat"/>
    <property type="match status" value="1"/>
</dbReference>
<keyword evidence="3" id="KW-0539">Nucleus</keyword>
<name>A0A6A5X4B6_9PLEO</name>
<feature type="region of interest" description="Disordered" evidence="4">
    <location>
        <begin position="751"/>
        <end position="782"/>
    </location>
</feature>
<gene>
    <name evidence="5" type="ORF">P154DRAFT_516591</name>
</gene>
<evidence type="ECO:0000256" key="1">
    <source>
        <dbReference type="ARBA" id="ARBA00004123"/>
    </source>
</evidence>
<evidence type="ECO:0000313" key="5">
    <source>
        <dbReference type="EMBL" id="KAF2007783.1"/>
    </source>
</evidence>
<evidence type="ECO:0000313" key="6">
    <source>
        <dbReference type="Proteomes" id="UP000799779"/>
    </source>
</evidence>
<organism evidence="5 6">
    <name type="scientific">Amniculicola lignicola CBS 123094</name>
    <dbReference type="NCBI Taxonomy" id="1392246"/>
    <lineage>
        <taxon>Eukaryota</taxon>
        <taxon>Fungi</taxon>
        <taxon>Dikarya</taxon>
        <taxon>Ascomycota</taxon>
        <taxon>Pezizomycotina</taxon>
        <taxon>Dothideomycetes</taxon>
        <taxon>Pleosporomycetidae</taxon>
        <taxon>Pleosporales</taxon>
        <taxon>Amniculicolaceae</taxon>
        <taxon>Amniculicola</taxon>
    </lineage>
</organism>
<dbReference type="Proteomes" id="UP000799779">
    <property type="component" value="Unassembled WGS sequence"/>
</dbReference>
<dbReference type="InterPro" id="IPR016024">
    <property type="entry name" value="ARM-type_fold"/>
</dbReference>
<dbReference type="OrthoDB" id="342531at2759"/>
<feature type="region of interest" description="Disordered" evidence="4">
    <location>
        <begin position="795"/>
        <end position="817"/>
    </location>
</feature>
<reference evidence="5" key="1">
    <citation type="journal article" date="2020" name="Stud. Mycol.">
        <title>101 Dothideomycetes genomes: a test case for predicting lifestyles and emergence of pathogens.</title>
        <authorList>
            <person name="Haridas S."/>
            <person name="Albert R."/>
            <person name="Binder M."/>
            <person name="Bloem J."/>
            <person name="Labutti K."/>
            <person name="Salamov A."/>
            <person name="Andreopoulos B."/>
            <person name="Baker S."/>
            <person name="Barry K."/>
            <person name="Bills G."/>
            <person name="Bluhm B."/>
            <person name="Cannon C."/>
            <person name="Castanera R."/>
            <person name="Culley D."/>
            <person name="Daum C."/>
            <person name="Ezra D."/>
            <person name="Gonzalez J."/>
            <person name="Henrissat B."/>
            <person name="Kuo A."/>
            <person name="Liang C."/>
            <person name="Lipzen A."/>
            <person name="Lutzoni F."/>
            <person name="Magnuson J."/>
            <person name="Mondo S."/>
            <person name="Nolan M."/>
            <person name="Ohm R."/>
            <person name="Pangilinan J."/>
            <person name="Park H.-J."/>
            <person name="Ramirez L."/>
            <person name="Alfaro M."/>
            <person name="Sun H."/>
            <person name="Tritt A."/>
            <person name="Yoshinaga Y."/>
            <person name="Zwiers L.-H."/>
            <person name="Turgeon B."/>
            <person name="Goodwin S."/>
            <person name="Spatafora J."/>
            <person name="Crous P."/>
            <person name="Grigoriev I."/>
        </authorList>
    </citation>
    <scope>NUCLEOTIDE SEQUENCE</scope>
    <source>
        <strain evidence="5">CBS 123094</strain>
    </source>
</reference>
<protein>
    <recommendedName>
        <fullName evidence="7">DNA polymerase V</fullName>
    </recommendedName>
</protein>
<feature type="region of interest" description="Disordered" evidence="4">
    <location>
        <begin position="1"/>
        <end position="30"/>
    </location>
</feature>
<feature type="compositionally biased region" description="Acidic residues" evidence="4">
    <location>
        <begin position="806"/>
        <end position="817"/>
    </location>
</feature>
<dbReference type="GO" id="GO:0006355">
    <property type="term" value="P:regulation of DNA-templated transcription"/>
    <property type="evidence" value="ECO:0007669"/>
    <property type="project" value="InterPro"/>
</dbReference>
<dbReference type="GO" id="GO:0000182">
    <property type="term" value="F:rDNA binding"/>
    <property type="evidence" value="ECO:0007669"/>
    <property type="project" value="TreeGrafter"/>
</dbReference>
<comment type="subcellular location">
    <subcellularLocation>
        <location evidence="1">Nucleus</location>
    </subcellularLocation>
</comment>
<dbReference type="InterPro" id="IPR007015">
    <property type="entry name" value="DNA_pol_V/MYBBP1A"/>
</dbReference>
<dbReference type="PANTHER" id="PTHR13213:SF2">
    <property type="entry name" value="MYB-BINDING PROTEIN 1A"/>
    <property type="match status" value="1"/>
</dbReference>
<sequence length="1003" mass="112215">MGAKSRKREREPANGEPASAAPVKRRRQTNEETLRLSELYEHLAAEDEEVRLRAAKQIIVKFSPDNGPSAEATEKALQRLIRGLCSQRKAARLGFCITLTELLRQLFDQGKVTVEGLSLDVDGVIKLVEENTKVEGNVAGQERRDHAIGKLFGFKAVIQSSILFEPEVLLECWDKVLDHVCGMARDIPWLREECGMVLFEAVKNFESRPVFEQCVQQLLQRLGSFRLAHTPEGVAIWLLIQRTYSDSILPDNVWYKKDPLGKKERPKLARVMKEDFRTGSDTSEDGTIKTAGANPNPIFAWDVVLSEMVQRDGKQASTKNDMSKSAFPQFWIDVVDNNLFSSSASHERKSWGFKLFSSLITSAPDWAIPSLFSANLMRSLINQSKKKDRFLHAASLAALTSVQLRVRQEPSSAASIFDALTSKNGIIDIDNVTRTKTLEQVVQYADNDSLRKIVRRLQSIHHRPDTLDQKTADIRRQCIGDIVLNIVKGYQNYETVDLTTGDDSWLKSALSILIDNAYFIPNRTAKTEAVPLPPISDTTRKVYQERLSSCLSRLLRTGDEASSYAYLILGMIRSRPDSTDHPEMIFKAEDSVKKTIKKAFKTLDSISEKGSKSSQKSTTAGFVLLYAVTLLQVFNGDGDAVLMLDDLDSARKALLKQKKTDETGGQDAFVEVLLTFLGNERTLFSKIAEEAFTVFASNITSHGLQSLTDILDTPESLEGQKELFAQGEDGMEEDGFSDDMENASDVEMIDEGAEESADSGSEDDSDRSASESEEEDDDEELTNFENKIALALQTSKRGLDAAGSDESSDESDMDDDQMEALDPHLEQIFKQRKQSTNKKQERKDAKQNVVQFKSRVLDLLSNYLKKEYSNPLSLDILLPLLRRIRAGTNKKIAEKSMKILKAYCDTRAHHKAPLPNPEEVEPVWELLKAIHEESGQGSGAKNHLDACSTASLHVVKVLLGMDMANYSKVSTVYKESQKEGSWGNKSTMVTRFQDWCKSKQLGK</sequence>
<dbReference type="Pfam" id="PF04931">
    <property type="entry name" value="DNA_pol_phi"/>
    <property type="match status" value="1"/>
</dbReference>
<dbReference type="AlphaFoldDB" id="A0A6A5X4B6"/>
<dbReference type="GO" id="GO:0005730">
    <property type="term" value="C:nucleolus"/>
    <property type="evidence" value="ECO:0007669"/>
    <property type="project" value="InterPro"/>
</dbReference>
<keyword evidence="6" id="KW-1185">Reference proteome</keyword>
<evidence type="ECO:0000256" key="3">
    <source>
        <dbReference type="ARBA" id="ARBA00023242"/>
    </source>
</evidence>
<dbReference type="PANTHER" id="PTHR13213">
    <property type="entry name" value="MYB-BINDING PROTEIN 1A FAMILY MEMBER"/>
    <property type="match status" value="1"/>
</dbReference>
<accession>A0A6A5X4B6</accession>
<evidence type="ECO:0000256" key="2">
    <source>
        <dbReference type="ARBA" id="ARBA00006809"/>
    </source>
</evidence>